<organism evidence="2 3">
    <name type="scientific">Frieseomelitta varia</name>
    <dbReference type="NCBI Taxonomy" id="561572"/>
    <lineage>
        <taxon>Eukaryota</taxon>
        <taxon>Metazoa</taxon>
        <taxon>Ecdysozoa</taxon>
        <taxon>Arthropoda</taxon>
        <taxon>Hexapoda</taxon>
        <taxon>Insecta</taxon>
        <taxon>Pterygota</taxon>
        <taxon>Neoptera</taxon>
        <taxon>Endopterygota</taxon>
        <taxon>Hymenoptera</taxon>
        <taxon>Apocrita</taxon>
        <taxon>Aculeata</taxon>
        <taxon>Apoidea</taxon>
        <taxon>Anthophila</taxon>
        <taxon>Apidae</taxon>
        <taxon>Frieseomelitta</taxon>
    </lineage>
</organism>
<dbReference type="GO" id="GO:0043025">
    <property type="term" value="C:neuronal cell body"/>
    <property type="evidence" value="ECO:0007669"/>
    <property type="project" value="TreeGrafter"/>
</dbReference>
<dbReference type="GO" id="GO:0005874">
    <property type="term" value="C:microtubule"/>
    <property type="evidence" value="ECO:0007669"/>
    <property type="project" value="InterPro"/>
</dbReference>
<protein>
    <recommendedName>
        <fullName evidence="1">Microtubule-associated protein 1B/S N-terminal domain-containing protein</fullName>
    </recommendedName>
</protein>
<sequence>MLVYILLGKLKRIEARANNNGGSVTSPVPKIYYTCFLSWDKDSCHVDLEKELLALVAQAPEGEEARNGERLIQYATENLVTEVLIHPQTNTLLQCIRNLLASFTKHRHIIHGGYTFGGNGSWILQVRVR</sequence>
<accession>A0A833RXQ8</accession>
<dbReference type="GO" id="GO:0003779">
    <property type="term" value="F:actin binding"/>
    <property type="evidence" value="ECO:0007669"/>
    <property type="project" value="TreeGrafter"/>
</dbReference>
<dbReference type="GO" id="GO:0005829">
    <property type="term" value="C:cytosol"/>
    <property type="evidence" value="ECO:0007669"/>
    <property type="project" value="TreeGrafter"/>
</dbReference>
<dbReference type="GO" id="GO:0031114">
    <property type="term" value="P:regulation of microtubule depolymerization"/>
    <property type="evidence" value="ECO:0007669"/>
    <property type="project" value="TreeGrafter"/>
</dbReference>
<dbReference type="Proteomes" id="UP000655588">
    <property type="component" value="Unassembled WGS sequence"/>
</dbReference>
<evidence type="ECO:0000313" key="3">
    <source>
        <dbReference type="Proteomes" id="UP000655588"/>
    </source>
</evidence>
<proteinExistence type="predicted"/>
<dbReference type="PANTHER" id="PTHR13843:SF12">
    <property type="entry name" value="ATPASE F1_V1_A1 COMPLEX ALPHA_BETA SUBUNIT NUCLEOTIDE-BINDING DOMAIN-CONTAINING PROTEIN"/>
    <property type="match status" value="1"/>
</dbReference>
<dbReference type="GO" id="GO:0045202">
    <property type="term" value="C:synapse"/>
    <property type="evidence" value="ECO:0007669"/>
    <property type="project" value="TreeGrafter"/>
</dbReference>
<keyword evidence="3" id="KW-1185">Reference proteome</keyword>
<name>A0A833RXQ8_9HYME</name>
<dbReference type="GO" id="GO:0016358">
    <property type="term" value="P:dendrite development"/>
    <property type="evidence" value="ECO:0007669"/>
    <property type="project" value="TreeGrafter"/>
</dbReference>
<dbReference type="AlphaFoldDB" id="A0A833RXQ8"/>
<dbReference type="InterPro" id="IPR026074">
    <property type="entry name" value="MAP1"/>
</dbReference>
<dbReference type="InterPro" id="IPR056617">
    <property type="entry name" value="MAP1B/S_N"/>
</dbReference>
<gene>
    <name evidence="2" type="ORF">E2986_12776</name>
</gene>
<feature type="domain" description="Microtubule-associated protein 1B/S N-terminal" evidence="1">
    <location>
        <begin position="35"/>
        <end position="125"/>
    </location>
</feature>
<dbReference type="PANTHER" id="PTHR13843">
    <property type="entry name" value="MICROTUBULE-ASSOCIATED PROTEIN"/>
    <property type="match status" value="1"/>
</dbReference>
<evidence type="ECO:0000259" key="1">
    <source>
        <dbReference type="Pfam" id="PF23415"/>
    </source>
</evidence>
<dbReference type="Pfam" id="PF23415">
    <property type="entry name" value="MAPB1_N"/>
    <property type="match status" value="1"/>
</dbReference>
<comment type="caution">
    <text evidence="2">The sequence shown here is derived from an EMBL/GenBank/DDBJ whole genome shotgun (WGS) entry which is preliminary data.</text>
</comment>
<dbReference type="GO" id="GO:0005875">
    <property type="term" value="C:microtubule associated complex"/>
    <property type="evidence" value="ECO:0007669"/>
    <property type="project" value="TreeGrafter"/>
</dbReference>
<dbReference type="GO" id="GO:0008017">
    <property type="term" value="F:microtubule binding"/>
    <property type="evidence" value="ECO:0007669"/>
    <property type="project" value="InterPro"/>
</dbReference>
<dbReference type="GO" id="GO:0007409">
    <property type="term" value="P:axonogenesis"/>
    <property type="evidence" value="ECO:0007669"/>
    <property type="project" value="TreeGrafter"/>
</dbReference>
<dbReference type="EMBL" id="WNWW01001018">
    <property type="protein sequence ID" value="KAF3420007.1"/>
    <property type="molecule type" value="Genomic_DNA"/>
</dbReference>
<evidence type="ECO:0000313" key="2">
    <source>
        <dbReference type="EMBL" id="KAF3420007.1"/>
    </source>
</evidence>
<reference evidence="2" key="1">
    <citation type="submission" date="2019-11" db="EMBL/GenBank/DDBJ databases">
        <title>The nuclear and mitochondrial genomes of Frieseomelitta varia - a highly eusocial stingless bee (Meliponini) with a permanently sterile worker caste.</title>
        <authorList>
            <person name="Freitas F.C.P."/>
            <person name="Lourenco A.P."/>
            <person name="Nunes F.M.F."/>
            <person name="Paschoal A.R."/>
            <person name="Abreu F.C.P."/>
            <person name="Barbin F.O."/>
            <person name="Bataglia L."/>
            <person name="Cardoso-Junior C.A.M."/>
            <person name="Cervoni M.S."/>
            <person name="Silva S.R."/>
            <person name="Dalarmi F."/>
            <person name="Del Lama M.A."/>
            <person name="Depintor T.S."/>
            <person name="Ferreira K.M."/>
            <person name="Goria P.S."/>
            <person name="Jaskot M.C."/>
            <person name="Lago D.C."/>
            <person name="Luna-Lucena D."/>
            <person name="Moda L.M."/>
            <person name="Nascimento L."/>
            <person name="Pedrino M."/>
            <person name="Rabico F.O."/>
            <person name="Sanches F.C."/>
            <person name="Santos D.E."/>
            <person name="Santos C.G."/>
            <person name="Vieira J."/>
            <person name="Lopes T.F."/>
            <person name="Barchuk A.R."/>
            <person name="Hartfelder K."/>
            <person name="Simoes Z.L.P."/>
            <person name="Bitondi M.M.G."/>
            <person name="Pinheiro D.G."/>
        </authorList>
    </citation>
    <scope>NUCLEOTIDE SEQUENCE</scope>
    <source>
        <strain evidence="2">USP_RPSP 00005682</strain>
        <tissue evidence="2">Whole individual</tissue>
    </source>
</reference>
<dbReference type="GO" id="GO:0030425">
    <property type="term" value="C:dendrite"/>
    <property type="evidence" value="ECO:0007669"/>
    <property type="project" value="TreeGrafter"/>
</dbReference>
<dbReference type="GO" id="GO:0000226">
    <property type="term" value="P:microtubule cytoskeleton organization"/>
    <property type="evidence" value="ECO:0007669"/>
    <property type="project" value="InterPro"/>
</dbReference>